<dbReference type="RefSeq" id="XP_066804277.1">
    <property type="nucleotide sequence ID" value="XM_066945588.1"/>
</dbReference>
<accession>A0AAW0YRJ4</accession>
<dbReference type="GeneID" id="92179733"/>
<organism evidence="1 2">
    <name type="scientific">Kwoniella newhampshirensis</name>
    <dbReference type="NCBI Taxonomy" id="1651941"/>
    <lineage>
        <taxon>Eukaryota</taxon>
        <taxon>Fungi</taxon>
        <taxon>Dikarya</taxon>
        <taxon>Basidiomycota</taxon>
        <taxon>Agaricomycotina</taxon>
        <taxon>Tremellomycetes</taxon>
        <taxon>Tremellales</taxon>
        <taxon>Cryptococcaceae</taxon>
        <taxon>Kwoniella</taxon>
    </lineage>
</organism>
<dbReference type="Proteomes" id="UP001388673">
    <property type="component" value="Unassembled WGS sequence"/>
</dbReference>
<comment type="caution">
    <text evidence="1">The sequence shown here is derived from an EMBL/GenBank/DDBJ whole genome shotgun (WGS) entry which is preliminary data.</text>
</comment>
<name>A0AAW0YRJ4_9TREE</name>
<evidence type="ECO:0000313" key="1">
    <source>
        <dbReference type="EMBL" id="KAK8861652.1"/>
    </source>
</evidence>
<dbReference type="SUPFAM" id="SSF56219">
    <property type="entry name" value="DNase I-like"/>
    <property type="match status" value="1"/>
</dbReference>
<dbReference type="KEGG" id="kne:92179733"/>
<proteinExistence type="predicted"/>
<sequence>MSLITAPNHPVTLADAPNLPQVPSRSPASEVLTTAAKSKPKVLSTQEIHIATVNVRNNKDYVPPMDAKAIYVERPWSERKTRLVNSLLSTGPLHILGCQEVLVSFWTWHICWATLTPMLVLAETTGRKQENTVQSSLTTQRSVGWDAELPRIATIVTLRPLDKENGDQGLVHAINTHYDHKGVEARGQSSLLVRSEIYKWVTNIEAQVGVIEPGPIILFGDFNSPPHEPGYQNITSFHPLEDGQASYTFLDLSKHLLTQPSCSLASSPLQTAPYGPVHTFTGFAPPGSELLRTIDFVMLGTDLSSDNVKKAKEGVRLTAGRGGWEAAKYACLDNFVEGDHEGWTGRWSDHRAVRVTISRSQSTE</sequence>
<protein>
    <recommendedName>
        <fullName evidence="3">Endonuclease/exonuclease/phosphatase domain-containing protein</fullName>
    </recommendedName>
</protein>
<dbReference type="InterPro" id="IPR036691">
    <property type="entry name" value="Endo/exonu/phosph_ase_sf"/>
</dbReference>
<reference evidence="1 2" key="1">
    <citation type="journal article" date="2024" name="bioRxiv">
        <title>Comparative genomics of Cryptococcus and Kwoniella reveals pathogenesis evolution and contrasting karyotype dynamics via intercentromeric recombination or chromosome fusion.</title>
        <authorList>
            <person name="Coelho M.A."/>
            <person name="David-Palma M."/>
            <person name="Shea T."/>
            <person name="Bowers K."/>
            <person name="McGinley-Smith S."/>
            <person name="Mohammad A.W."/>
            <person name="Gnirke A."/>
            <person name="Yurkov A.M."/>
            <person name="Nowrousian M."/>
            <person name="Sun S."/>
            <person name="Cuomo C.A."/>
            <person name="Heitman J."/>
        </authorList>
    </citation>
    <scope>NUCLEOTIDE SEQUENCE [LARGE SCALE GENOMIC DNA]</scope>
    <source>
        <strain evidence="1 2">CBS 13917</strain>
    </source>
</reference>
<dbReference type="AlphaFoldDB" id="A0AAW0YRJ4"/>
<evidence type="ECO:0000313" key="2">
    <source>
        <dbReference type="Proteomes" id="UP001388673"/>
    </source>
</evidence>
<dbReference type="Gene3D" id="3.60.10.10">
    <property type="entry name" value="Endonuclease/exonuclease/phosphatase"/>
    <property type="match status" value="1"/>
</dbReference>
<dbReference type="EMBL" id="JBCAWK010000004">
    <property type="protein sequence ID" value="KAK8861652.1"/>
    <property type="molecule type" value="Genomic_DNA"/>
</dbReference>
<evidence type="ECO:0008006" key="3">
    <source>
        <dbReference type="Google" id="ProtNLM"/>
    </source>
</evidence>
<gene>
    <name evidence="1" type="ORF">IAR55_002475</name>
</gene>
<keyword evidence="2" id="KW-1185">Reference proteome</keyword>